<feature type="domain" description="IPT/TIG" evidence="3">
    <location>
        <begin position="3740"/>
        <end position="3824"/>
    </location>
</feature>
<proteinExistence type="predicted"/>
<feature type="region of interest" description="Disordered" evidence="2">
    <location>
        <begin position="6430"/>
        <end position="6464"/>
    </location>
</feature>
<feature type="domain" description="IPT/TIG" evidence="3">
    <location>
        <begin position="610"/>
        <end position="694"/>
    </location>
</feature>
<dbReference type="Pfam" id="PF01833">
    <property type="entry name" value="TIG"/>
    <property type="match status" value="7"/>
</dbReference>
<dbReference type="InterPro" id="IPR014755">
    <property type="entry name" value="Cu-Rt/internalin_Ig-like"/>
</dbReference>
<gene>
    <name evidence="4" type="ORF">MVI01_34480</name>
</gene>
<dbReference type="CDD" id="cd00102">
    <property type="entry name" value="IPT"/>
    <property type="match status" value="6"/>
</dbReference>
<feature type="domain" description="IPT/TIG" evidence="3">
    <location>
        <begin position="2526"/>
        <end position="2622"/>
    </location>
</feature>
<evidence type="ECO:0000313" key="4">
    <source>
        <dbReference type="EMBL" id="GEL71664.1"/>
    </source>
</evidence>
<name>A0A511HE18_9BACT</name>
<feature type="domain" description="IPT/TIG" evidence="3">
    <location>
        <begin position="3162"/>
        <end position="3246"/>
    </location>
</feature>
<feature type="domain" description="IPT/TIG" evidence="3">
    <location>
        <begin position="43"/>
        <end position="126"/>
    </location>
</feature>
<evidence type="ECO:0000256" key="2">
    <source>
        <dbReference type="SAM" id="MobiDB-lite"/>
    </source>
</evidence>
<reference evidence="4 5" key="1">
    <citation type="submission" date="2019-07" db="EMBL/GenBank/DDBJ databases">
        <title>Whole genome shotgun sequence of Myxococcus virescens NBRC 100334.</title>
        <authorList>
            <person name="Hosoyama A."/>
            <person name="Uohara A."/>
            <person name="Ohji S."/>
            <person name="Ichikawa N."/>
        </authorList>
    </citation>
    <scope>NUCLEOTIDE SEQUENCE [LARGE SCALE GENOMIC DNA]</scope>
    <source>
        <strain evidence="4 5">NBRC 100334</strain>
    </source>
</reference>
<dbReference type="EMBL" id="BJVY01000018">
    <property type="protein sequence ID" value="GEL71664.1"/>
    <property type="molecule type" value="Genomic_DNA"/>
</dbReference>
<feature type="domain" description="IPT/TIG" evidence="3">
    <location>
        <begin position="2624"/>
        <end position="2706"/>
    </location>
</feature>
<dbReference type="Gene3D" id="2.60.40.10">
    <property type="entry name" value="Immunoglobulins"/>
    <property type="match status" value="15"/>
</dbReference>
<feature type="domain" description="IPT/TIG" evidence="3">
    <location>
        <begin position="1960"/>
        <end position="2033"/>
    </location>
</feature>
<dbReference type="SUPFAM" id="SSF63825">
    <property type="entry name" value="YWTD domain"/>
    <property type="match status" value="1"/>
</dbReference>
<dbReference type="SMART" id="SM00429">
    <property type="entry name" value="IPT"/>
    <property type="match status" value="9"/>
</dbReference>
<dbReference type="InterPro" id="IPR013783">
    <property type="entry name" value="Ig-like_fold"/>
</dbReference>
<evidence type="ECO:0000259" key="3">
    <source>
        <dbReference type="SMART" id="SM00429"/>
    </source>
</evidence>
<accession>A0A511HE18</accession>
<dbReference type="Gene3D" id="2.60.40.1220">
    <property type="match status" value="1"/>
</dbReference>
<dbReference type="SUPFAM" id="SSF75011">
    <property type="entry name" value="3-carboxy-cis,cis-mucoante lactonizing enzyme"/>
    <property type="match status" value="1"/>
</dbReference>
<organism evidence="4 5">
    <name type="scientific">Myxococcus virescens</name>
    <dbReference type="NCBI Taxonomy" id="83456"/>
    <lineage>
        <taxon>Bacteria</taxon>
        <taxon>Pseudomonadati</taxon>
        <taxon>Myxococcota</taxon>
        <taxon>Myxococcia</taxon>
        <taxon>Myxococcales</taxon>
        <taxon>Cystobacterineae</taxon>
        <taxon>Myxococcaceae</taxon>
        <taxon>Myxococcus</taxon>
    </lineage>
</organism>
<comment type="caution">
    <text evidence="4">The sequence shown here is derived from an EMBL/GenBank/DDBJ whole genome shotgun (WGS) entry which is preliminary data.</text>
</comment>
<dbReference type="PANTHER" id="PTHR46769:SF2">
    <property type="entry name" value="FIBROCYSTIN-L ISOFORM 2 PRECURSOR-RELATED"/>
    <property type="match status" value="1"/>
</dbReference>
<dbReference type="CDD" id="cd00603">
    <property type="entry name" value="IPT_PCSR"/>
    <property type="match status" value="1"/>
</dbReference>
<dbReference type="InterPro" id="IPR013211">
    <property type="entry name" value="LVIVD"/>
</dbReference>
<sequence length="7017" mass="722034">MSQDHKQLTVITPPGVEGHAVVTALNPDGGEASLVGGFVYLPMLQVSLVAPASGPVTGGTQVEVSGAGFHRGATVTFNGTEATEVRVVAPGRLVAVTPEGSFGPADVVVTNPDGQRAFSAGAFLYSRLAVSRRVGRHDPQSHGESQPTGVLAQGTPLAVALQDKTAWVLSGARVYTAAKSLTELYSKSAPGALGAVDVTSPENAWAMGGASIRLPFAPVALAVRGSRAFVVANGTSFEHVDVAGEGEGALFVFDLSNKSSPTYVGEVTFPGTAQAIALVGDLALIAAGSAGLQVLSIANPDRPLLLGAKQNFLMAGVSGPVAVEKVAASGSHALLHATRGTLASTLIVDLATSSFSVVGELSGSFGEMDIRGPQALSASRSLRTVSLVPSSRPYVQAVVPSLMRSGLFVGGAVQPHVMAAITSPISPVGSPASLQLVEASNMAAPQSIDALDLYPATNLSDVDIDGDVAVATISATHQGAAQDGLAVVRLPFPVVVASSPRNGEEHVRPTESVRLTFNVPISLGDEGDSSVRLSELNGSSEGLDVTGAVGVSGNTLTVMPSSNELGLNTRYRLTIQGVREATGEDAGSGAVMPGTYVLEFTTAGARDAVQMTITRLSVREGPVGGGTEMKIEGSGFTQGLTVAFNGRPADNPDISEDGTEISLLTPRGAEGAATLELKSTAGHSTVLPGAFLYTRELMLTSLAPARGPTSGGTRVIIEGHGFSVTGHVTVRFNGVEAQRVRVLGLNRLEAYTPNGVAGPAHVTVQNPDGESSTLPAAFTYDAPTGASVALEGTLRDAVVIGSYAYVVGSHGLHVVDMSGVYTPGSQTGQSAPIPIPPDRQAEVVDEDGIVGDDRIVGTASGGDLWAVSYPDTGGDRLFASGVATRDDEKGIVVGGIYEFDISDPAKPQLISERTIPDAGVYDVDARGDRLLAAAASAGFHTFDISHEPFPIRDFASDPGAQAVALEAGLAVAGVGTRTSSGEVAGGSLRTLSVEGPLTVQGMLDVNVQRVRLRGTLAAVAAGHDGLVLVDVSDPCNPQQLGEIDVGGFANDVRLVGSLAYVSAGAAGVAVVDVTAPRSPQLLHHVTGAHAGSTFAATVTPGGRVVSLRQRAVGGGWSLDFGPGTELSVVSASVSPGQVVPLNLSSITVTLSTVVNADTVESAFQLTAGGMLVEGDLEAGNVEEGRSTIVFRLTEPLPANAPMHLRLSEALENTAGKPLVAPFEVEFWSALAEGGSPRIAQMLPRVGPVSGGGTSELLGFEFDTSTQVSIGGKPADVLTRSSTRLTVKVPPGEPGLADVVVWNQSSGLSARRAGGYLYTLPLSIRSATPQFLNPRGGSTVDITGEGFLPAWAHALGSTQVRVRGIPATQVQVLSLTRMRAVAGPGSFGDAPIVVVGPDGIERSTAPDRVGYGLPFLGEEQALSVRPGALSRSPLSPFYIYAAAGSSVSGNRFEQEYQGILTGGGLVPQSYRMASFDVQLATRPRAAGAQVVDPPDALVDRLVAVLQRRLPSGTPLPDVELMPDSLDVAISGDTLYVANGQSGLSVMDGRGTSEQPDGSLESLKLLGRAKLGSSDEGLLASRVVPTPVGAWVLANGLKVDPALPPSSFCTPIQPLIGAKGALSLIDARNPADPLVVSHIAGGEDFQPFGATMKDGRLYVVTGEHQGVQYVKCDPAQPMPPAPYQSLDYGQRTAYKNRDALPTNHRLFIYGSAGADAQVVGSIALDGNLTDVVVHDGVAIVASAEYGLTFVDVTVPEALKVIKRINFDSHLSNNPGQPQRLRLVGDVLFVSASEGGVVLVDVSKREDPVLLSGGNSEFALDVLPVGDRLMLAGKSRLTELETPFMLVTGYSPARGATVPPSVPQLVVQMNRPIAASRVTSDSVRLLGPDGVSIPLDLAIRDNPGQLDYAIVATLGAALAPESEYRLEVDTTVTDQRGGALLVPLRTHFRTGKANARQPIFAAVSAVSPTTVSTSGGQEVVVRGSGLAGVSTVKLSSNLQASITSRSETELRFTLPALNAGPIDLWVIDEGLPQAYLPAGLLALEPFAGPAAISPDHGPVEGKTRVRVSMPVRAVAPGTTVRVGNELAVDVDVLNLSSLEFTTPAATGAGIAMIELVPPCDEGSAAPCPEPVAVGAFSYDLPIGVSMALPGFPPRTASDIKLVGDKLYVGVSTPGQAGLEIFDVRLAERPLRLGGLSTQSPVRGLDVDGALALLANDLAGLAVVDVTHPETPVLMRQVSTGSAAPGAGRATAVRIEGTQAFVTTVDSTVATGNVQVFDVSSPVLPVLETVPLDADALALDLGPGRLFALTSNIVETQGDGLFLSVYDRQGARLGGIAVDTAISSYEALVRSRLVVRADRAYVTVGSRLYVFNLSNLADIELLQDSEVGAGLAGMGWAAGTLFVATSGPNTVQVVPPNELLAVGMTPVPGGQAMPGTHVKVDFTLPVLKASITSETATVTVARAGQILTAAGEWHVEYAVRGSSVIFTPSAPFTPGDEVTVVLDGLDSFDQLPQAAAFVGTFEVVDGNALQPTLKTLEPASGRADEETLVEIEGSGFRQGTITSPGTIVLVGGQVASRNVNAAGTSMTVTVPAAPKVNGIHAAGPAAVEVIDPSGLRALRLGGFVYREPLELLSLSPTRSAQQGGTRVRLQGRGFAPGMQVSFGGTYAFDVRVLSSQSAEVVAPPHAAGLVDVIAHVGSDESPLTGAFLYGAGAVARLSTAPIRDVVVESGVAYAALGAIVDIHDVNGGPPLQANRKTSNGGLLVANLSDPTHVTVISELDFPGAGGSRRVLKRGGTVYVAAGEGGVRSVDVSTPGDIEDPVPPLEVSGAASDIALGDSLLFVGDAEGVKVFDLGNGSQRPLRVGSRAIPGGVSALALYGPNLLVSSAASGAPSLYVLDARTGDLSTRGTVALSAPAVHITVEGTRAFLSLGKAKQVAIYQLLDVQNPATAGTLMVEGVVGGWASAEQTHVAGGVAYVAAGGGKVLRFSVREGQAPTQLGRATVVGDARTLSFMGRYLLVGTLVLDRNGTPVELPVSDPVDAGLPLAGALASVELDTLDIRGTHPRDGDIVAPGDVAQVLLTALPDASSVGEVKLVRRDSGEEVPVARQALSDAQGGQVVLTPYAPLARDTAYELQIGAGLKDLRGATLGTQGRVRFRTSRDAVQERPEIASVSPGYGLASGGNEAEVLGSGFLSGCTVTIGGVQAPVQELAADGRRIRVLVPAGKAGAAAVEVTNPGGLSHLRLGAYRYLAAPTVADVQPRHAAYNSRSVVKLTGEGLFPGSLVHFDAKPARSVTMDDTGALLVEVPDQVIGRVALTVQTPGAPPQQATLPGGFTFTLAERSHLDNMGPVLVRRGHRVFAARDGWLSVVDFSVAGSPEPMGDAVHGVNDPVDMAIHGEDLFLAGRREIVRYSVSDVVCSPAPKAPCSPVEQERLPFAPASGFELTAVAAGGAGAYVAIADGNELALMAPVDGAYVTVARTFLGSGKVIDLDVVDGALLLLIQDGSDSRLEVRSTEGSSLPLIDDIPGLGSSMGAMTREGSRVVVSAGTQLHLIDVTSVDAPQILASAVDPNGGLSKTLALSGPWLIAANGNRVSWLDTTQGLVERTFASTPGTVSGAAILNGVAVVSASGSLRVLELPYPTVDTLSPLPGAPIARNGSASVTLPSELPGSVAAASSLQLWDGALPVGGNAGHSGSSLSFVPTGELDLGKTYVARLTLEPMPLVTGGHLLGAWDYVLRAGGAPTSLRVDDVEPATGPMAGGIQVTVSGVGFDEGTTVQIGGVEATRVGDAQDGVLTVVLPSSAAPGPALVRVMGGNGASAVAASPFVYVAPMSFVDVSPRAVDVEGGWVHISGTGFHRGLEVRFDGSRAVTEDNLATSVRAFVPKGDIRHLALTLSQPGAEPLQIPKAVYRGDVRAPEVERVDPMAMVGSQNVPLASVFEVRFDEPLSTESGSLLQLRLNASDIAIPGVSQLLADGRTLRFTPTANLASTTWYALTATGVTDAVGNVASPFRQNFRTVDTTKPTLQLQRAGGTVVLERDSFAAGVFWSFHVAATDDSRQSVTTTFSVNGTPVPSASNGAYVYRWPLDEVGTRQLLTATATDSSGNISAPVEVVIHVVEDSPPEVRIQQPVADVTREEGGSEPVVVTALDNAVVTAVELHVDGIPWAKLDGLTQASAALTRDIPLARIKGSAASEQRVLTAYATDNKGQVTASAPRVITVTRDAVPPSVQLRTPVAGGKVAGGASLAIEALASDSNGIAEVEFFVDDASVGLVRNTPWRVTWQAPVVSSAQTHLVRVVARDFRENEADASASFTVEPSPVRPFAQVTSPDAGTQLQEGRPFGVTVKAVSVASVASVRITAGSEEHVLTQAPWVTEFRAPVLDGGTAPLELTAQVTDVAGASSLVSRVMVSVVDDGQSEVNVALAQEPDGPLLLGGSMLTLAGETDAGVLPELSVSVADTTVHVQRVAGIPVGEARLPEEPEGAPVITRASLQAPGGASSVAERQGSLAVLSMGETDAVEDALDFMEPVALVSRGDSVLVVRSDGGGGGALELRSRQSGTRVASRSFTGTPVGAVFAGNEVVVAIRKRGAGALERFSLPGLEHQPLESTPLVRAPTALDGARNWLAVATDQGVELRHVDGALASRILMRPVLALSAEGSRLFAMTATELVAVDVTAAHAHRELARLPLDGAPYKAVAALGNGGVCVAGTEVRCFAVAETGGAQAEWLARGSVSLGAEALNALAFGELLSVGTPSGARVLDVRETVMGAGLYPAVKGLAALVPGALVGGTSQGLSHLAVIRGPMTPRVAFQLPATARQGARVTVDASVSDDAIPLNGFTAELSVNGVVVETRDTSLPQWIDMPSTGDSATVELAVRDLAGRQVVLKREVTLTEPGPADGPALADVRLPAEVPEGAYFPIVALPEAPAQVAQVEVTLAGGAPIILTAPRLAGELRAPMVSAGAPTSVQVTFVALDVQGRRGAPLTRTLLVHDDPGASIPVVSVLRRAQGDTTPIYEGTFVTIEAAVEGGTGGEIIVLSVDGLEAGRAKGAQLLMPVRTPLGDGARTVTVTAVARDAAGRESAPATLALVVVDDLTPPVLTSIKTDPEGEFIAAGSELIASVEAADGVALERVSIELSIDEVRQAGGGKELRYEIPENAAPGTLLSLTAIAEDAAGNISTVSATRTVTGGARPHEVASVSLDGASQIIRRGDLVYVTTSIGLWIGQVSGNVHAPTVTQLASFPTPVPPVGLAVLDQLSALALEGHGLWFVDVSVPSTPRLVSRLPGMYNSVASSKIFYATRNQSNWTYRFEEIDVGDPASPARSEWGNSSGPSRVLEALAEGPIVTHSASQVVVPIVNDLGEVHSRIIDVPNEQIRAVARDGDLIVVGTEQSLHAWVRVDANHVHAKARVLSLTSGVRSLKVIRGVAYIACDDGWLRMVDYREPSDPRVVSRIKLDVLDLQLSGGLLFAVGPSGLQVLRLPAPTSGQPTGAVPVQHVAFGLAPFRGGVVVANGASGVQYIDVAGGAEPSLRGTALSGANIHQVESLGRNVFALDDKSLRIAETSASIGGQLQWLTSRSGALQQALGPVDRFSVALDRIWAISSSGTLRSVNWPAVTGSQTLAFGRSVLDVTGDESRALVAMGTNGVAVVEVAPSGQLIQTAVLPVSASFVALDGHLALAGSEKSVSIFELRDGDSPELVGTLSTLGDVQRIRLEGRLALISEGAAGVEVWHLPEGGPAERVAHLAETNAQDAVLASGRIVVADSTVGVSGSVRTYTPPDAVTPSVRIHTPKGFMALEAGSEFNLHALARGVRVDAAELLVDGRPVAAIDEMSLSGAWMVDPRSSAGQSHFVQVRVRDAGGTIATSPPVEISVQPPSTELPTLRVTVPSSGADIYSGAVVSVSAEKGGGLPPFRVTARLGATYLGQLHSVPGDASKFEGAFQAPIFDTSESIPLTVVMTEGGGRMVEASVPVDVFRDIQPPGMPSGLPAQVRAGPFVNQLVLKGTDDGILWLELEQDGKLIAVSPQVRSSVTFNHSLLLPEEAVGQSLSLVLTAVDLAGRRTSVSQSYTVLPDGTAPAVTFAASSPPTSASEGTVVTVTATANDADRDVSNVRIFADGVEIGSSNSTSLSVSYTLPRLSERPSVHFRAVATDSRGRTGSDERTTVLAANPLPVIDAWILPISPIQRETVRACVQATDNVGVVTLTATADDVPLEERVSCGERCQRRCANVTLGASATQLLVTATATDSLGAVVHFSRTYSVGANRPPAVTLNPITYMLVGEEREFIGYVVDERTPLAWAEFRVNGIALGERFIAPATSANLRRRFTPIAGGVARISLVAQDQHGQVTEVHQDVLVLDARYPADVTSTIAADDMRFEGQDIIIRSGQTIRIDGVHAFRNLYVLQNAVVTHGPQDGEVRNVMDLTVSNEANIYQGGKIDVSGRGYLGGRQPGNSDRSGKTLGNEPTEFDSAGGSHGGFGKAIPRADGAVAVATYGDYRNPAELGAGGAGGEASDVLGGNGGGLIRLKAATLRLDGELLANAEGGSTLNASYGGAGGGIRVEAGALTGTGSIKANGAGRATAYGGGGGRVAIYYDSAVSSFDWSKVEAKGQYASAGTVFLKGTAQEYGELILATDAGGLLHFNDRAKPTRVDGGIFDRFVAFGHGDVEVMGPLTTDTLEIERGVRATFHGEVTGAVASLHVDGASQMTLRQPWAFQPDISVEITGQLAVVGGAPLRLSSLKLTGSYPVLRQERSLDNQPRPLEIVVNGHVDLVGGASIDVSGQGYLGGGREGNPDPSGLTHGNVPSGRVGAAGSHGGYGRMTYPLSQGEPVAVYGDYKMPLTFGAGGSLGNVDAGGNGGGVLHLTAASMRLNGNLYANGSGRAVGGFYGGAGGSVLVNVGALTGSGIISARGGSNWAGGGRIAVYYDASASSFSWNGTSANGADEGGTGTVYLKALQDEYGDIVFDNGTRKPDPTRVRPTELFGTPEGVQTFRNFTVKGGASVFTPDALDVRGALTVDMNSRLQSQNIIRP</sequence>
<evidence type="ECO:0000313" key="5">
    <source>
        <dbReference type="Proteomes" id="UP000321224"/>
    </source>
</evidence>
<dbReference type="SUPFAM" id="SSF69322">
    <property type="entry name" value="Tricorn protease domain 2"/>
    <property type="match status" value="1"/>
</dbReference>
<dbReference type="Proteomes" id="UP000321224">
    <property type="component" value="Unassembled WGS sequence"/>
</dbReference>
<dbReference type="InterPro" id="IPR032812">
    <property type="entry name" value="SbsA_Ig"/>
</dbReference>
<feature type="domain" description="IPT/TIG" evidence="3">
    <location>
        <begin position="1235"/>
        <end position="1318"/>
    </location>
</feature>
<keyword evidence="1" id="KW-0732">Signal</keyword>
<dbReference type="Pfam" id="PF17957">
    <property type="entry name" value="Big_7"/>
    <property type="match status" value="2"/>
</dbReference>
<dbReference type="SUPFAM" id="SSF81296">
    <property type="entry name" value="E set domains"/>
    <property type="match status" value="10"/>
</dbReference>
<evidence type="ECO:0000256" key="1">
    <source>
        <dbReference type="ARBA" id="ARBA00022729"/>
    </source>
</evidence>
<dbReference type="Pfam" id="PF08309">
    <property type="entry name" value="LVIVD"/>
    <property type="match status" value="6"/>
</dbReference>
<dbReference type="Pfam" id="PF13205">
    <property type="entry name" value="Big_5"/>
    <property type="match status" value="3"/>
</dbReference>
<dbReference type="InterPro" id="IPR002909">
    <property type="entry name" value="IPT_dom"/>
</dbReference>
<dbReference type="InterPro" id="IPR052387">
    <property type="entry name" value="Fibrocystin"/>
</dbReference>
<feature type="domain" description="IPT/TIG" evidence="3">
    <location>
        <begin position="696"/>
        <end position="781"/>
    </location>
</feature>
<dbReference type="PANTHER" id="PTHR46769">
    <property type="entry name" value="POLYCYSTIC KIDNEY AND HEPATIC DISEASE 1 (AUTOSOMAL RECESSIVE)-LIKE 1"/>
    <property type="match status" value="1"/>
</dbReference>
<dbReference type="InterPro" id="IPR014756">
    <property type="entry name" value="Ig_E-set"/>
</dbReference>
<protein>
    <recommendedName>
        <fullName evidence="3">IPT/TIG domain-containing protein</fullName>
    </recommendedName>
</protein>